<dbReference type="EMBL" id="LGRX02012138">
    <property type="protein sequence ID" value="KAK3267899.1"/>
    <property type="molecule type" value="Genomic_DNA"/>
</dbReference>
<dbReference type="GO" id="GO:0008270">
    <property type="term" value="F:zinc ion binding"/>
    <property type="evidence" value="ECO:0007669"/>
    <property type="project" value="UniProtKB-KW"/>
</dbReference>
<feature type="region of interest" description="Disordered" evidence="6">
    <location>
        <begin position="1036"/>
        <end position="1069"/>
    </location>
</feature>
<evidence type="ECO:0000256" key="4">
    <source>
        <dbReference type="ARBA" id="ARBA00022833"/>
    </source>
</evidence>
<comment type="caution">
    <text evidence="8">The sequence shown here is derived from an EMBL/GenBank/DDBJ whole genome shotgun (WGS) entry which is preliminary data.</text>
</comment>
<keyword evidence="3 5" id="KW-0863">Zinc-finger</keyword>
<dbReference type="PANTHER" id="PTHR45865">
    <property type="entry name" value="E3 UBIQUITIN-PROTEIN LIGASE SHPRH FAMILY MEMBER"/>
    <property type="match status" value="1"/>
</dbReference>
<dbReference type="PROSITE" id="PS50089">
    <property type="entry name" value="ZF_RING_2"/>
    <property type="match status" value="1"/>
</dbReference>
<dbReference type="GO" id="GO:0005524">
    <property type="term" value="F:ATP binding"/>
    <property type="evidence" value="ECO:0007669"/>
    <property type="project" value="InterPro"/>
</dbReference>
<evidence type="ECO:0000256" key="2">
    <source>
        <dbReference type="ARBA" id="ARBA00022723"/>
    </source>
</evidence>
<evidence type="ECO:0000259" key="7">
    <source>
        <dbReference type="PROSITE" id="PS50089"/>
    </source>
</evidence>
<feature type="region of interest" description="Disordered" evidence="6">
    <location>
        <begin position="91"/>
        <end position="117"/>
    </location>
</feature>
<evidence type="ECO:0000256" key="3">
    <source>
        <dbReference type="ARBA" id="ARBA00022771"/>
    </source>
</evidence>
<feature type="region of interest" description="Disordered" evidence="6">
    <location>
        <begin position="684"/>
        <end position="716"/>
    </location>
</feature>
<keyword evidence="4" id="KW-0862">Zinc</keyword>
<dbReference type="Gene3D" id="3.30.40.10">
    <property type="entry name" value="Zinc/RING finger domain, C3HC4 (zinc finger)"/>
    <property type="match status" value="1"/>
</dbReference>
<dbReference type="SMART" id="SM00184">
    <property type="entry name" value="RING"/>
    <property type="match status" value="1"/>
</dbReference>
<evidence type="ECO:0000256" key="1">
    <source>
        <dbReference type="ARBA" id="ARBA00008438"/>
    </source>
</evidence>
<accession>A0AAE0FXQ3</accession>
<feature type="region of interest" description="Disordered" evidence="6">
    <location>
        <begin position="354"/>
        <end position="400"/>
    </location>
</feature>
<feature type="compositionally biased region" description="Basic and acidic residues" evidence="6">
    <location>
        <begin position="362"/>
        <end position="381"/>
    </location>
</feature>
<dbReference type="InterPro" id="IPR001841">
    <property type="entry name" value="Znf_RING"/>
</dbReference>
<feature type="compositionally biased region" description="Polar residues" evidence="6">
    <location>
        <begin position="139"/>
        <end position="162"/>
    </location>
</feature>
<dbReference type="InterPro" id="IPR017907">
    <property type="entry name" value="Znf_RING_CS"/>
</dbReference>
<dbReference type="Proteomes" id="UP001190700">
    <property type="component" value="Unassembled WGS sequence"/>
</dbReference>
<dbReference type="SUPFAM" id="SSF52540">
    <property type="entry name" value="P-loop containing nucleoside triphosphate hydrolases"/>
    <property type="match status" value="1"/>
</dbReference>
<dbReference type="InterPro" id="IPR052583">
    <property type="entry name" value="ATP-helicase/E3_Ub-Ligase"/>
</dbReference>
<gene>
    <name evidence="8" type="ORF">CYMTET_23569</name>
</gene>
<dbReference type="Pfam" id="PF00097">
    <property type="entry name" value="zf-C3HC4"/>
    <property type="match status" value="1"/>
</dbReference>
<reference evidence="8 9" key="1">
    <citation type="journal article" date="2015" name="Genome Biol. Evol.">
        <title>Comparative Genomics of a Bacterivorous Green Alga Reveals Evolutionary Causalities and Consequences of Phago-Mixotrophic Mode of Nutrition.</title>
        <authorList>
            <person name="Burns J.A."/>
            <person name="Paasch A."/>
            <person name="Narechania A."/>
            <person name="Kim E."/>
        </authorList>
    </citation>
    <scope>NUCLEOTIDE SEQUENCE [LARGE SCALE GENOMIC DNA]</scope>
    <source>
        <strain evidence="8 9">PLY_AMNH</strain>
    </source>
</reference>
<dbReference type="Gene3D" id="3.40.50.10810">
    <property type="entry name" value="Tandem AAA-ATPase domain"/>
    <property type="match status" value="2"/>
</dbReference>
<keyword evidence="9" id="KW-1185">Reference proteome</keyword>
<keyword evidence="2" id="KW-0479">Metal-binding</keyword>
<dbReference type="PROSITE" id="PS00518">
    <property type="entry name" value="ZF_RING_1"/>
    <property type="match status" value="1"/>
</dbReference>
<dbReference type="SMART" id="SM00487">
    <property type="entry name" value="DEXDc"/>
    <property type="match status" value="1"/>
</dbReference>
<dbReference type="CDD" id="cd16449">
    <property type="entry name" value="RING-HC"/>
    <property type="match status" value="1"/>
</dbReference>
<evidence type="ECO:0000256" key="5">
    <source>
        <dbReference type="PROSITE-ProRule" id="PRU00175"/>
    </source>
</evidence>
<sequence length="1335" mass="145173">MSTNAERIAQICAITQQVAEELLRVHGEVEMAISQFFENSEQGSNVAVAEPNDKLDLLRGILGEASETEIRTLLQRTNDVGAAVEEYFANNGPCSAKSTAKKDTQPPSTSKKKRKKEVVDLVELSGNPVEAVVQDGIATQPSSSQGAGPSTPAQAQVLSTIQKDSEHSEPDTEQAENFTGPLEWCSFKKTPFVEMEASLPLGNFRDSDGRLRVPHEREVPTEPAAPTREACSVKLASLYFEATFHQGWGGVLGTNEPKRFPWTGSCWNVRQDFHPFDPFPTTPDNSFHIAYVGGSSELDGRSFRGSFLDVEREDISAPFAKVLQALTLFRTKIGSIKAKKVISITVEKVKRKAAEVASTTGEKSKAESRRTTKRAGGDKAHAAGSSHSKKRKEKESPKKIKRRTYKMSIHLCDGLFDKGNELVDQLTSSDTDVDSTRVPHHFRDLLTLMESLLPESVDSSLALGPDSDEYLNLCDKNIEKTEIEKEGGNPFDLQHTLAAVELPLDAAAASVPPGLQSLPKPYQLQGLQWLLQRERRGAPELTLHPCWMQLVAADGQVVYVHRISGLLSTRFVPTPVGGTCGGFLCDEMGLGKTLEMLMLILANPAPAGWAATWDGGPTPPSELAEEEPGGALAIKTTLVVSPESILQQWAQEIRGHVGAGALRVGIYDGRQKCCAAEAALEEGGEAGADGRRAKRRCRADAGEKEKKEKEAADGTETRTVAPVMCRLVGEDFDADGGADAARVSIHECDLVLMSYETLRQEMGGMRRGPGEGPPLLQFGFWRVVLDEAQLVASSSSVAAQIASELWRRHAWVVTGTPISSRLDEMKGLLHFLAHPVLSDNKVWHRLIQTQFEKRQAAGMVRLRLLLRQVLLRRTKANIPPEQMGLPPCSACDIEVTLSGAERAFYDRTHRDFSSSYAAYKRNSGARRKRQEQGLDLHNLAARVCGRLLAELTRLRQACCHPQIVRRSDSLLGEHRLGLKDILRRMVERAQTDVENADREHLHARALHAAALDAAAGAPGRALEALLDEVQARWMQARAQERGKGQASEGGPGAGAEEGKRGSRGASTSADVVRAWRRMELSVTEMLAYVQEHTMQEGADGASREDLACQQEGVMGTMQRMQELRGELNIAAPAERRVKLSREAKRGKQRDGAAGGAAAAETEGAEALLHGGLAGGMTAIRNLLGERNPEQSSERGVERALRGLEEKQRVLRHIEGRLQQHYQQCEAQAAQGAAEPAAERDGAAGAAGSKEGAEEDDELQDDAGSCPICFDELAEGNRSVTKCAHLFCSACIHSMIPDDGEGPCPICRTMLTLEDVYDASAEAEAEGMSEAAVQVR</sequence>
<comment type="similarity">
    <text evidence="1">Belongs to the SNF2/RAD54 helicase family. RAD16 subfamily.</text>
</comment>
<dbReference type="InterPro" id="IPR014001">
    <property type="entry name" value="Helicase_ATP-bd"/>
</dbReference>
<feature type="region of interest" description="Disordered" evidence="6">
    <location>
        <begin position="139"/>
        <end position="179"/>
    </location>
</feature>
<protein>
    <recommendedName>
        <fullName evidence="7">RING-type domain-containing protein</fullName>
    </recommendedName>
</protein>
<proteinExistence type="inferred from homology"/>
<dbReference type="InterPro" id="IPR018957">
    <property type="entry name" value="Znf_C3HC4_RING-type"/>
</dbReference>
<evidence type="ECO:0000256" key="6">
    <source>
        <dbReference type="SAM" id="MobiDB-lite"/>
    </source>
</evidence>
<dbReference type="InterPro" id="IPR000330">
    <property type="entry name" value="SNF2_N"/>
</dbReference>
<dbReference type="Pfam" id="PF00176">
    <property type="entry name" value="SNF2-rel_dom"/>
    <property type="match status" value="1"/>
</dbReference>
<dbReference type="InterPro" id="IPR027417">
    <property type="entry name" value="P-loop_NTPase"/>
</dbReference>
<name>A0AAE0FXQ3_9CHLO</name>
<feature type="compositionally biased region" description="Basic and acidic residues" evidence="6">
    <location>
        <begin position="698"/>
        <end position="716"/>
    </location>
</feature>
<dbReference type="PANTHER" id="PTHR45865:SF1">
    <property type="entry name" value="E3 UBIQUITIN-PROTEIN LIGASE SHPRH"/>
    <property type="match status" value="1"/>
</dbReference>
<dbReference type="SUPFAM" id="SSF57850">
    <property type="entry name" value="RING/U-box"/>
    <property type="match status" value="1"/>
</dbReference>
<organism evidence="8 9">
    <name type="scientific">Cymbomonas tetramitiformis</name>
    <dbReference type="NCBI Taxonomy" id="36881"/>
    <lineage>
        <taxon>Eukaryota</taxon>
        <taxon>Viridiplantae</taxon>
        <taxon>Chlorophyta</taxon>
        <taxon>Pyramimonadophyceae</taxon>
        <taxon>Pyramimonadales</taxon>
        <taxon>Pyramimonadaceae</taxon>
        <taxon>Cymbomonas</taxon>
    </lineage>
</organism>
<feature type="domain" description="RING-type" evidence="7">
    <location>
        <begin position="1265"/>
        <end position="1307"/>
    </location>
</feature>
<evidence type="ECO:0000313" key="9">
    <source>
        <dbReference type="Proteomes" id="UP001190700"/>
    </source>
</evidence>
<dbReference type="InterPro" id="IPR038718">
    <property type="entry name" value="SNF2-like_sf"/>
</dbReference>
<evidence type="ECO:0000313" key="8">
    <source>
        <dbReference type="EMBL" id="KAK3267899.1"/>
    </source>
</evidence>
<feature type="region of interest" description="Disordered" evidence="6">
    <location>
        <begin position="1226"/>
        <end position="1260"/>
    </location>
</feature>
<feature type="compositionally biased region" description="Low complexity" evidence="6">
    <location>
        <begin position="1226"/>
        <end position="1235"/>
    </location>
</feature>
<dbReference type="InterPro" id="IPR013083">
    <property type="entry name" value="Znf_RING/FYVE/PHD"/>
</dbReference>